<protein>
    <submittedName>
        <fullName evidence="1">Uncharacterized protein</fullName>
    </submittedName>
</protein>
<dbReference type="Proteomes" id="UP000256561">
    <property type="component" value="Unassembled WGS sequence"/>
</dbReference>
<dbReference type="AlphaFoldDB" id="A0A3D8MAI0"/>
<name>A0A3D8MAI0_9ALTE</name>
<keyword evidence="2" id="KW-1185">Reference proteome</keyword>
<sequence length="166" mass="19106">MLGFDKHDEHGTIDKNEHRLGRKTRNLRTIKLLYFRSNMLMKWVLFCLFLCGTAEATTCIATDEDFFLWNQKYQSLIDVKSRMSDGDYVVEVIAPSSLDDREFENVVLIFGNSESPFLFVPLQTYDEDGKKVTWYTVAGEMVRNQTLEFSYGEGCGISVSVPVIFN</sequence>
<gene>
    <name evidence="1" type="ORF">DXV75_04830</name>
</gene>
<evidence type="ECO:0000313" key="1">
    <source>
        <dbReference type="EMBL" id="RDV27364.1"/>
    </source>
</evidence>
<dbReference type="RefSeq" id="WP_115592267.1">
    <property type="nucleotide sequence ID" value="NZ_QRHA01000003.1"/>
</dbReference>
<organism evidence="1 2">
    <name type="scientific">Alteromonas aestuariivivens</name>
    <dbReference type="NCBI Taxonomy" id="1938339"/>
    <lineage>
        <taxon>Bacteria</taxon>
        <taxon>Pseudomonadati</taxon>
        <taxon>Pseudomonadota</taxon>
        <taxon>Gammaproteobacteria</taxon>
        <taxon>Alteromonadales</taxon>
        <taxon>Alteromonadaceae</taxon>
        <taxon>Alteromonas/Salinimonas group</taxon>
        <taxon>Alteromonas</taxon>
    </lineage>
</organism>
<dbReference type="EMBL" id="QRHA01000003">
    <property type="protein sequence ID" value="RDV27364.1"/>
    <property type="molecule type" value="Genomic_DNA"/>
</dbReference>
<proteinExistence type="predicted"/>
<evidence type="ECO:0000313" key="2">
    <source>
        <dbReference type="Proteomes" id="UP000256561"/>
    </source>
</evidence>
<comment type="caution">
    <text evidence="1">The sequence shown here is derived from an EMBL/GenBank/DDBJ whole genome shotgun (WGS) entry which is preliminary data.</text>
</comment>
<accession>A0A3D8MAI0</accession>
<reference evidence="2" key="1">
    <citation type="submission" date="2018-08" db="EMBL/GenBank/DDBJ databases">
        <authorList>
            <person name="Zhang J."/>
            <person name="Du Z.-J."/>
        </authorList>
    </citation>
    <scope>NUCLEOTIDE SEQUENCE [LARGE SCALE GENOMIC DNA]</scope>
    <source>
        <strain evidence="2">KCTC 52655</strain>
    </source>
</reference>